<comment type="caution">
    <text evidence="1">The sequence shown here is derived from an EMBL/GenBank/DDBJ whole genome shotgun (WGS) entry which is preliminary data.</text>
</comment>
<gene>
    <name evidence="1" type="ORF">AU210_014628</name>
</gene>
<reference evidence="1 2" key="2">
    <citation type="journal article" date="2017" name="Sci. Rep.">
        <title>A mobile pathogenicity chromosome in Fusarium oxysporum for infection of multiple cucurbit species.</title>
        <authorList>
            <person name="van Dam P."/>
            <person name="Fokkens L."/>
            <person name="Ayukawa Y."/>
            <person name="van der Gragt M."/>
            <person name="Ter Horst A."/>
            <person name="Brankovics B."/>
            <person name="Houterman P.M."/>
            <person name="Arie T."/>
            <person name="Rep M."/>
        </authorList>
    </citation>
    <scope>NUCLEOTIDE SEQUENCE [LARGE SCALE GENOMIC DNA]</scope>
    <source>
        <strain evidence="1 2">Forc016</strain>
    </source>
</reference>
<dbReference type="EMBL" id="MABQ02000010">
    <property type="protein sequence ID" value="PCD25525.1"/>
    <property type="molecule type" value="Genomic_DNA"/>
</dbReference>
<sequence length="123" mass="14449">MIDGSSCVVCCLTKIFRDHTYILRTYTLYLDRRAIFSRGPLRVYDLTQGNINTKISQTPQTWFRPIPFILIKDEELTYHGKILSVRYEEGRLRAIHKAICISEHRGRPRLPSDTLRLRIQISL</sequence>
<reference evidence="1 2" key="1">
    <citation type="journal article" date="2016" name="Environ. Microbiol.">
        <title>Effector profiles distinguish formae speciales of Fusarium oxysporum.</title>
        <authorList>
            <person name="van Dam P."/>
            <person name="Fokkens L."/>
            <person name="Schmidt S.M."/>
            <person name="Linmans J.H."/>
            <person name="Kistler H.C."/>
            <person name="Ma L.J."/>
            <person name="Rep M."/>
        </authorList>
    </citation>
    <scope>NUCLEOTIDE SEQUENCE [LARGE SCALE GENOMIC DNA]</scope>
    <source>
        <strain evidence="1 2">Forc016</strain>
    </source>
</reference>
<evidence type="ECO:0000313" key="2">
    <source>
        <dbReference type="Proteomes" id="UP000219602"/>
    </source>
</evidence>
<dbReference type="AlphaFoldDB" id="A0A2H3G3V4"/>
<proteinExistence type="predicted"/>
<dbReference type="Proteomes" id="UP000219602">
    <property type="component" value="Chromosome 12"/>
</dbReference>
<protein>
    <submittedName>
        <fullName evidence="1">Uncharacterized protein</fullName>
    </submittedName>
</protein>
<evidence type="ECO:0000313" key="1">
    <source>
        <dbReference type="EMBL" id="PCD25525.1"/>
    </source>
</evidence>
<name>A0A2H3G3V4_FUSOX</name>
<organism evidence="1 2">
    <name type="scientific">Fusarium oxysporum f. sp. radicis-cucumerinum</name>
    <dbReference type="NCBI Taxonomy" id="327505"/>
    <lineage>
        <taxon>Eukaryota</taxon>
        <taxon>Fungi</taxon>
        <taxon>Dikarya</taxon>
        <taxon>Ascomycota</taxon>
        <taxon>Pezizomycotina</taxon>
        <taxon>Sordariomycetes</taxon>
        <taxon>Hypocreomycetidae</taxon>
        <taxon>Hypocreales</taxon>
        <taxon>Nectriaceae</taxon>
        <taxon>Fusarium</taxon>
        <taxon>Fusarium oxysporum species complex</taxon>
    </lineage>
</organism>
<accession>A0A2H3G3V4</accession>